<feature type="transmembrane region" description="Helical" evidence="2">
    <location>
        <begin position="6"/>
        <end position="29"/>
    </location>
</feature>
<organism evidence="3 4">
    <name type="scientific">Kerstersia gyiorum</name>
    <dbReference type="NCBI Taxonomy" id="206506"/>
    <lineage>
        <taxon>Bacteria</taxon>
        <taxon>Pseudomonadati</taxon>
        <taxon>Pseudomonadota</taxon>
        <taxon>Betaproteobacteria</taxon>
        <taxon>Burkholderiales</taxon>
        <taxon>Alcaligenaceae</taxon>
        <taxon>Kerstersia</taxon>
    </lineage>
</organism>
<feature type="region of interest" description="Disordered" evidence="1">
    <location>
        <begin position="33"/>
        <end position="56"/>
    </location>
</feature>
<accession>A0A4Q7MMM3</accession>
<feature type="compositionally biased region" description="Basic residues" evidence="1">
    <location>
        <begin position="47"/>
        <end position="56"/>
    </location>
</feature>
<dbReference type="EMBL" id="SGWZ01000003">
    <property type="protein sequence ID" value="RZS69644.1"/>
    <property type="molecule type" value="Genomic_DNA"/>
</dbReference>
<proteinExistence type="predicted"/>
<dbReference type="AlphaFoldDB" id="A0A4Q7MMM3"/>
<sequence>MDSFEFPLLLILAMAFMYSLIMAVIWVASRASNSATSTRLPDSCHSDKRRASRNVT</sequence>
<gene>
    <name evidence="3" type="ORF">EV679_2248</name>
</gene>
<reference evidence="3 4" key="1">
    <citation type="submission" date="2019-02" db="EMBL/GenBank/DDBJ databases">
        <title>Genomic Encyclopedia of Type Strains, Phase IV (KMG-IV): sequencing the most valuable type-strain genomes for metagenomic binning, comparative biology and taxonomic classification.</title>
        <authorList>
            <person name="Goeker M."/>
        </authorList>
    </citation>
    <scope>NUCLEOTIDE SEQUENCE [LARGE SCALE GENOMIC DNA]</scope>
    <source>
        <strain evidence="3 4">DSM 16618</strain>
    </source>
</reference>
<comment type="caution">
    <text evidence="3">The sequence shown here is derived from an EMBL/GenBank/DDBJ whole genome shotgun (WGS) entry which is preliminary data.</text>
</comment>
<name>A0A4Q7MMM3_9BURK</name>
<evidence type="ECO:0000256" key="2">
    <source>
        <dbReference type="SAM" id="Phobius"/>
    </source>
</evidence>
<protein>
    <submittedName>
        <fullName evidence="3">Uncharacterized protein</fullName>
    </submittedName>
</protein>
<evidence type="ECO:0000256" key="1">
    <source>
        <dbReference type="SAM" id="MobiDB-lite"/>
    </source>
</evidence>
<keyword evidence="2" id="KW-0472">Membrane</keyword>
<keyword evidence="2" id="KW-0812">Transmembrane</keyword>
<evidence type="ECO:0000313" key="3">
    <source>
        <dbReference type="EMBL" id="RZS69644.1"/>
    </source>
</evidence>
<keyword evidence="2" id="KW-1133">Transmembrane helix</keyword>
<dbReference type="Proteomes" id="UP000292039">
    <property type="component" value="Unassembled WGS sequence"/>
</dbReference>
<evidence type="ECO:0000313" key="4">
    <source>
        <dbReference type="Proteomes" id="UP000292039"/>
    </source>
</evidence>